<feature type="domain" description="PDZ" evidence="2">
    <location>
        <begin position="25"/>
        <end position="88"/>
    </location>
</feature>
<dbReference type="PANTHER" id="PTHR10316:SF40">
    <property type="entry name" value="LD27118P"/>
    <property type="match status" value="1"/>
</dbReference>
<reference evidence="3 4" key="1">
    <citation type="submission" date="2015-09" db="EMBL/GenBank/DDBJ databases">
        <title>Draft genome of the parasitic nematode Teladorsagia circumcincta isolate WARC Sus (inbred).</title>
        <authorList>
            <person name="Mitreva M."/>
        </authorList>
    </citation>
    <scope>NUCLEOTIDE SEQUENCE [LARGE SCALE GENOMIC DNA]</scope>
    <source>
        <strain evidence="3 4">S</strain>
    </source>
</reference>
<dbReference type="Pfam" id="PF00595">
    <property type="entry name" value="PDZ"/>
    <property type="match status" value="2"/>
</dbReference>
<dbReference type="PROSITE" id="PS50106">
    <property type="entry name" value="PDZ"/>
    <property type="match status" value="2"/>
</dbReference>
<dbReference type="SUPFAM" id="SSF50156">
    <property type="entry name" value="PDZ domain-like"/>
    <property type="match status" value="2"/>
</dbReference>
<dbReference type="SMART" id="SM00228">
    <property type="entry name" value="PDZ"/>
    <property type="match status" value="2"/>
</dbReference>
<accession>A0A2G9UVD3</accession>
<dbReference type="GO" id="GO:0005737">
    <property type="term" value="C:cytoplasm"/>
    <property type="evidence" value="ECO:0007669"/>
    <property type="project" value="TreeGrafter"/>
</dbReference>
<dbReference type="CDD" id="cd06732">
    <property type="entry name" value="PDZ2_MAGI-1_3-like"/>
    <property type="match status" value="1"/>
</dbReference>
<evidence type="ECO:0000313" key="3">
    <source>
        <dbReference type="EMBL" id="PIO73450.1"/>
    </source>
</evidence>
<dbReference type="InterPro" id="IPR036034">
    <property type="entry name" value="PDZ_sf"/>
</dbReference>
<feature type="compositionally biased region" description="Polar residues" evidence="1">
    <location>
        <begin position="120"/>
        <end position="184"/>
    </location>
</feature>
<evidence type="ECO:0000256" key="1">
    <source>
        <dbReference type="SAM" id="MobiDB-lite"/>
    </source>
</evidence>
<evidence type="ECO:0000313" key="4">
    <source>
        <dbReference type="Proteomes" id="UP000230423"/>
    </source>
</evidence>
<protein>
    <submittedName>
        <fullName evidence="3">PDZ/DHR/GLGF domain protein</fullName>
    </submittedName>
</protein>
<proteinExistence type="predicted"/>
<gene>
    <name evidence="3" type="ORF">TELCIR_04578</name>
</gene>
<dbReference type="OrthoDB" id="66881at2759"/>
<sequence length="345" mass="37989">MLDPSNRIITENVYQTGGRSRDLHEIEIIKGSEGFGFTIADSATGQRVKKILYPEQCANLLEGDTIVELDGRNVRAVPHTQLVDMLRECPVGHRGRLVVRRSSPKHRSRTPAAEFRYGEQTRTTAQSTVSPRSKTPAPLTQRQESEPNMPTSRAQTLQRQPNVTQSSDVWDGTTTAGSRMRPSSTTLGFATPNYMPISAFQFNKPSDLITVNLIRKPSGFGFRLLGGSEVVPGGAAADDGRMQEGDEIIEIDGRNVEGVSHVEAVSLLEHAAHSRHVKLVVRRPRNDGMRRQSLHNERPMSGIAATTSGEYDVTLTRNDTDGFGFIIISSLNRNGSTIGKLRYVL</sequence>
<evidence type="ECO:0000259" key="2">
    <source>
        <dbReference type="PROSITE" id="PS50106"/>
    </source>
</evidence>
<feature type="region of interest" description="Disordered" evidence="1">
    <location>
        <begin position="100"/>
        <end position="184"/>
    </location>
</feature>
<dbReference type="Gene3D" id="2.30.42.10">
    <property type="match status" value="2"/>
</dbReference>
<keyword evidence="4" id="KW-1185">Reference proteome</keyword>
<feature type="compositionally biased region" description="Basic residues" evidence="1">
    <location>
        <begin position="100"/>
        <end position="109"/>
    </location>
</feature>
<dbReference type="FunFam" id="2.30.42.10:FF:000144">
    <property type="entry name" value="Membrane associated guanylate kinase, WW and PDZ domain containing 2"/>
    <property type="match status" value="1"/>
</dbReference>
<organism evidence="3 4">
    <name type="scientific">Teladorsagia circumcincta</name>
    <name type="common">Brown stomach worm</name>
    <name type="synonym">Ostertagia circumcincta</name>
    <dbReference type="NCBI Taxonomy" id="45464"/>
    <lineage>
        <taxon>Eukaryota</taxon>
        <taxon>Metazoa</taxon>
        <taxon>Ecdysozoa</taxon>
        <taxon>Nematoda</taxon>
        <taxon>Chromadorea</taxon>
        <taxon>Rhabditida</taxon>
        <taxon>Rhabditina</taxon>
        <taxon>Rhabditomorpha</taxon>
        <taxon>Strongyloidea</taxon>
        <taxon>Trichostrongylidae</taxon>
        <taxon>Teladorsagia</taxon>
    </lineage>
</organism>
<dbReference type="EMBL" id="KZ345457">
    <property type="protein sequence ID" value="PIO73450.1"/>
    <property type="molecule type" value="Genomic_DNA"/>
</dbReference>
<dbReference type="AlphaFoldDB" id="A0A2G9UVD3"/>
<dbReference type="PANTHER" id="PTHR10316">
    <property type="entry name" value="MEMBRANE ASSOCIATED GUANYLATE KINASE-RELATED"/>
    <property type="match status" value="1"/>
</dbReference>
<dbReference type="GO" id="GO:0007165">
    <property type="term" value="P:signal transduction"/>
    <property type="evidence" value="ECO:0007669"/>
    <property type="project" value="TreeGrafter"/>
</dbReference>
<dbReference type="InterPro" id="IPR001478">
    <property type="entry name" value="PDZ"/>
</dbReference>
<feature type="domain" description="PDZ" evidence="2">
    <location>
        <begin position="210"/>
        <end position="283"/>
    </location>
</feature>
<dbReference type="Proteomes" id="UP000230423">
    <property type="component" value="Unassembled WGS sequence"/>
</dbReference>
<name>A0A2G9UVD3_TELCI</name>